<dbReference type="PANTHER" id="PTHR13108:SF9">
    <property type="entry name" value="CONDENSIN COMPLEX SUBUNIT 2"/>
    <property type="match status" value="1"/>
</dbReference>
<dbReference type="GO" id="GO:0003682">
    <property type="term" value="F:chromatin binding"/>
    <property type="evidence" value="ECO:0007669"/>
    <property type="project" value="TreeGrafter"/>
</dbReference>
<evidence type="ECO:0000256" key="2">
    <source>
        <dbReference type="ARBA" id="ARBA00004496"/>
    </source>
</evidence>
<keyword evidence="12" id="KW-1185">Reference proteome</keyword>
<dbReference type="GO" id="GO:0000796">
    <property type="term" value="C:condensin complex"/>
    <property type="evidence" value="ECO:0007669"/>
    <property type="project" value="InterPro"/>
</dbReference>
<dbReference type="AlphaFoldDB" id="A0A1W4XLG1"/>
<comment type="similarity">
    <text evidence="3">Belongs to the CND2 (condensin subunit 2) family.</text>
</comment>
<keyword evidence="7" id="KW-0132">Cell division</keyword>
<dbReference type="InterPro" id="IPR022816">
    <property type="entry name" value="Condensin_barren_su2"/>
</dbReference>
<dbReference type="STRING" id="224129.A0A1W4XLG1"/>
<evidence type="ECO:0000313" key="12">
    <source>
        <dbReference type="Proteomes" id="UP000192223"/>
    </source>
</evidence>
<evidence type="ECO:0000256" key="7">
    <source>
        <dbReference type="ARBA" id="ARBA00022618"/>
    </source>
</evidence>
<evidence type="ECO:0000256" key="3">
    <source>
        <dbReference type="ARBA" id="ARBA00009471"/>
    </source>
</evidence>
<name>A0A1W4XLG1_AGRPL</name>
<dbReference type="GO" id="GO:0051301">
    <property type="term" value="P:cell division"/>
    <property type="evidence" value="ECO:0007669"/>
    <property type="project" value="UniProtKB-KW"/>
</dbReference>
<evidence type="ECO:0000256" key="4">
    <source>
        <dbReference type="ARBA" id="ARBA00016065"/>
    </source>
</evidence>
<keyword evidence="10" id="KW-0131">Cell cycle</keyword>
<evidence type="ECO:0000256" key="9">
    <source>
        <dbReference type="ARBA" id="ARBA00023067"/>
    </source>
</evidence>
<keyword evidence="5" id="KW-0158">Chromosome</keyword>
<proteinExistence type="inferred from homology"/>
<feature type="compositionally biased region" description="Basic residues" evidence="11">
    <location>
        <begin position="203"/>
        <end position="213"/>
    </location>
</feature>
<feature type="region of interest" description="Disordered" evidence="11">
    <location>
        <begin position="194"/>
        <end position="219"/>
    </location>
</feature>
<dbReference type="FunCoup" id="A0A1W4XLG1">
    <property type="interactions" value="1001"/>
</dbReference>
<keyword evidence="8" id="KW-0498">Mitosis</keyword>
<keyword evidence="6" id="KW-0963">Cytoplasm</keyword>
<dbReference type="Proteomes" id="UP000192223">
    <property type="component" value="Unplaced"/>
</dbReference>
<accession>A0A1W4XLG1</accession>
<sequence>MTYITDFLVSKEFCNLVKYKTDKKLQRYSYIHKHTAELYCSNMNLNTVTNTSASPLRKFQLSDIQNTIDLLQHDDNAERLQRRSLVGSKVDIPEMSGLIKVGEQQLIQDHFQLCVKMFVENKINTKNVWNLKAIDYMETVLQLQSSNKNFLHIGGTSLDICSKVYGLRVDDLYASGLQLVDSITRSDVKSIEIGHSDEENENHKKKSKKKSKKGRPELKSTVVKDLKSITGNLPKLELNHFQTRLGVDTGNTGLLFTNTLQMHPFNYSFLIVSSQVPWVSYSNLFTKPVNDSTRSYIWPLRCTENALVICKAFTNFEINQLNPDESGSCIMHQSFDSIIINEKGLPVAELDGSVHDSFNIKNGIQGLDDVDNPEVQYKIYNEPEHLLTFKPEDHATVCNEYSYACCGSYINNSRNTITQMWAGPSHWKLKYIRPAVRKFSGIEQRQKNGRREKETLSVINFYSCPKLTTVKYKSKKTSCLHNAGRLTIPENHVQKMFTDFGIKLASKPLVIYPRNSRKMLTNLEPDLPFNYKNPNDSEYCCENNLERRSFEVQEGKNPSDEYQNEDCDNVKQAEKNDNFIGENLVSCPQIVQKSFIPYALTSKKLDIRQLKNAVWKFIESEDVKKNVQVAQRQPILFSKIYKKVPNLISKKLKEEVSLPVTFVAFLHLVNEHNLIIEKHINDITDFKIKVK</sequence>
<dbReference type="GO" id="GO:0005737">
    <property type="term" value="C:cytoplasm"/>
    <property type="evidence" value="ECO:0007669"/>
    <property type="project" value="UniProtKB-SubCell"/>
</dbReference>
<dbReference type="OrthoDB" id="362021at2759"/>
<gene>
    <name evidence="13" type="primary">LOC108742797</name>
</gene>
<evidence type="ECO:0000256" key="1">
    <source>
        <dbReference type="ARBA" id="ARBA00004286"/>
    </source>
</evidence>
<protein>
    <recommendedName>
        <fullName evidence="4">Condensin complex subunit 2</fullName>
    </recommendedName>
</protein>
<evidence type="ECO:0000256" key="5">
    <source>
        <dbReference type="ARBA" id="ARBA00022454"/>
    </source>
</evidence>
<evidence type="ECO:0000256" key="8">
    <source>
        <dbReference type="ARBA" id="ARBA00022776"/>
    </source>
</evidence>
<reference evidence="13" key="1">
    <citation type="submission" date="2025-08" db="UniProtKB">
        <authorList>
            <consortium name="RefSeq"/>
        </authorList>
    </citation>
    <scope>IDENTIFICATION</scope>
    <source>
        <tissue evidence="13">Entire body</tissue>
    </source>
</reference>
<evidence type="ECO:0000313" key="13">
    <source>
        <dbReference type="RefSeq" id="XP_018333617.1"/>
    </source>
</evidence>
<dbReference type="PANTHER" id="PTHR13108">
    <property type="entry name" value="CONDENSIN COMPLEX SUBUNIT 2"/>
    <property type="match status" value="1"/>
</dbReference>
<dbReference type="InParanoid" id="A0A1W4XLG1"/>
<dbReference type="RefSeq" id="XP_018333617.1">
    <property type="nucleotide sequence ID" value="XM_018478115.2"/>
</dbReference>
<evidence type="ECO:0000256" key="6">
    <source>
        <dbReference type="ARBA" id="ARBA00022490"/>
    </source>
</evidence>
<dbReference type="Pfam" id="PF05786">
    <property type="entry name" value="Cnd2"/>
    <property type="match status" value="2"/>
</dbReference>
<dbReference type="KEGG" id="apln:108742797"/>
<dbReference type="GO" id="GO:0007076">
    <property type="term" value="P:mitotic chromosome condensation"/>
    <property type="evidence" value="ECO:0007669"/>
    <property type="project" value="InterPro"/>
</dbReference>
<organism evidence="12 13">
    <name type="scientific">Agrilus planipennis</name>
    <name type="common">Emerald ash borer</name>
    <name type="synonym">Agrilus marcopoli</name>
    <dbReference type="NCBI Taxonomy" id="224129"/>
    <lineage>
        <taxon>Eukaryota</taxon>
        <taxon>Metazoa</taxon>
        <taxon>Ecdysozoa</taxon>
        <taxon>Arthropoda</taxon>
        <taxon>Hexapoda</taxon>
        <taxon>Insecta</taxon>
        <taxon>Pterygota</taxon>
        <taxon>Neoptera</taxon>
        <taxon>Endopterygota</taxon>
        <taxon>Coleoptera</taxon>
        <taxon>Polyphaga</taxon>
        <taxon>Elateriformia</taxon>
        <taxon>Buprestoidea</taxon>
        <taxon>Buprestidae</taxon>
        <taxon>Agrilinae</taxon>
        <taxon>Agrilus</taxon>
    </lineage>
</organism>
<evidence type="ECO:0000256" key="11">
    <source>
        <dbReference type="SAM" id="MobiDB-lite"/>
    </source>
</evidence>
<evidence type="ECO:0000256" key="10">
    <source>
        <dbReference type="ARBA" id="ARBA00023306"/>
    </source>
</evidence>
<dbReference type="GeneID" id="108742797"/>
<keyword evidence="9" id="KW-0226">DNA condensation</keyword>
<comment type="subcellular location">
    <subcellularLocation>
        <location evidence="1">Chromosome</location>
    </subcellularLocation>
    <subcellularLocation>
        <location evidence="2">Cytoplasm</location>
    </subcellularLocation>
</comment>